<dbReference type="Proteomes" id="UP001149400">
    <property type="component" value="Unassembled WGS sequence"/>
</dbReference>
<proteinExistence type="predicted"/>
<organism evidence="1 2">
    <name type="scientific">Enterovibrio gelatinilyticus</name>
    <dbReference type="NCBI Taxonomy" id="2899819"/>
    <lineage>
        <taxon>Bacteria</taxon>
        <taxon>Pseudomonadati</taxon>
        <taxon>Pseudomonadota</taxon>
        <taxon>Gammaproteobacteria</taxon>
        <taxon>Vibrionales</taxon>
        <taxon>Vibrionaceae</taxon>
        <taxon>Enterovibrio</taxon>
    </lineage>
</organism>
<comment type="caution">
    <text evidence="1">The sequence shown here is derived from an EMBL/GenBank/DDBJ whole genome shotgun (WGS) entry which is preliminary data.</text>
</comment>
<evidence type="ECO:0000313" key="1">
    <source>
        <dbReference type="EMBL" id="MDD1792759.1"/>
    </source>
</evidence>
<accession>A0ABT5QXN9</accession>
<gene>
    <name evidence="1" type="ORF">LRP50_06445</name>
</gene>
<keyword evidence="2" id="KW-1185">Reference proteome</keyword>
<evidence type="ECO:0000313" key="2">
    <source>
        <dbReference type="Proteomes" id="UP001149400"/>
    </source>
</evidence>
<dbReference type="EMBL" id="JAJUBC010000005">
    <property type="protein sequence ID" value="MDD1792759.1"/>
    <property type="molecule type" value="Genomic_DNA"/>
</dbReference>
<sequence length="318" mass="36370">MKTIIGISNFSFDFQNFNDFLQLKNQFEKIKSLQGQFEQHGTSLSIATDILKNKYFGLSLEEQFNNFSFGKDKQNIIAFRSQLERNYLRGFDKKYTSKELLQLAAKPDEVSALCCTIYAPKVLISGYSSFKTITDFSLFYEDILGKFPINNENYYSRATSHFKNILYHEDCSSTLNRVPDGFCNYSIAITQCLRALNALSPVSGNNINSHLADIATKARYACTPEGYSHENFKFNFNHNGNNYPKLGCQYHLKPSERNLKGDGSHNHKRIYFGFFPIGGDKFRIAVAAIGPHITIQNSKDRYAPIKTKRKKIKRRGNS</sequence>
<reference evidence="1" key="1">
    <citation type="submission" date="2021-12" db="EMBL/GenBank/DDBJ databases">
        <title>Enterovibrio ZSDZ35 sp. nov. and Enterovibrio ZSDZ42 sp. nov., isolated from coastal seawater in Qingdao.</title>
        <authorList>
            <person name="Zhang P."/>
        </authorList>
    </citation>
    <scope>NUCLEOTIDE SEQUENCE</scope>
    <source>
        <strain evidence="1">ZSDZ42</strain>
    </source>
</reference>
<dbReference type="RefSeq" id="WP_274163641.1">
    <property type="nucleotide sequence ID" value="NZ_JAJUBC010000005.1"/>
</dbReference>
<name>A0ABT5QXN9_9GAMM</name>
<protein>
    <submittedName>
        <fullName evidence="1">Uncharacterized protein</fullName>
    </submittedName>
</protein>